<reference evidence="1 2" key="1">
    <citation type="journal article" date="2012" name="Virus Genes">
        <title>Isolation and complete genome sequence of a bacteriophage lysing Tetrasphaera jenkinsii, a filamentous bacteria responsible for bulking in activated sludge.</title>
        <authorList>
            <person name="Petrovski S."/>
            <person name="Tillett D."/>
            <person name="Seviour R.J."/>
        </authorList>
    </citation>
    <scope>NUCLEOTIDE SEQUENCE [LARGE SCALE GENOMIC DNA]</scope>
</reference>
<organism evidence="1 2">
    <name type="scientific">Tetrasphaera phage TJE1</name>
    <dbReference type="NCBI Taxonomy" id="981335"/>
    <lineage>
        <taxon>Viruses</taxon>
        <taxon>Duplodnaviria</taxon>
        <taxon>Heunggongvirae</taxon>
        <taxon>Uroviricota</taxon>
        <taxon>Caudoviricetes</taxon>
        <taxon>Tijeunavirus</taxon>
        <taxon>Tijeunavirus TJE1</taxon>
    </lineage>
</organism>
<dbReference type="KEGG" id="vg:14297459"/>
<keyword evidence="2" id="KW-1185">Reference proteome</keyword>
<dbReference type="RefSeq" id="YP_007237946.1">
    <property type="nucleotide sequence ID" value="NC_019930.1"/>
</dbReference>
<name>G4W966_9CAUD</name>
<protein>
    <submittedName>
        <fullName evidence="1">Uncharacterized protein</fullName>
    </submittedName>
</protein>
<dbReference type="GeneID" id="14297459"/>
<evidence type="ECO:0000313" key="1">
    <source>
        <dbReference type="EMBL" id="ADX42554.1"/>
    </source>
</evidence>
<dbReference type="Proteomes" id="UP000002653">
    <property type="component" value="Segment"/>
</dbReference>
<sequence length="143" mass="15882">MDDTFDDGYESKVFAQWMRSAQKATKGQFKSIRVSVQDGFGPFAPRDGIRLMGMLQNDPLGEETALIEEHIAKQVIRGKNVTFMADNDTIGRMSVITDTSQDINADPLFIEKPILMQALIAKVVAYVVEKYTPPQKDTVPANG</sequence>
<accession>G4W966</accession>
<evidence type="ECO:0000313" key="2">
    <source>
        <dbReference type="Proteomes" id="UP000002653"/>
    </source>
</evidence>
<proteinExistence type="predicted"/>
<dbReference type="EMBL" id="HQ225832">
    <property type="protein sequence ID" value="ADX42554.1"/>
    <property type="molecule type" value="Genomic_DNA"/>
</dbReference>